<keyword evidence="1" id="KW-1133">Transmembrane helix</keyword>
<accession>A0ABT8PX50</accession>
<evidence type="ECO:0000313" key="3">
    <source>
        <dbReference type="Proteomes" id="UP001174867"/>
    </source>
</evidence>
<proteinExistence type="predicted"/>
<comment type="caution">
    <text evidence="2">The sequence shown here is derived from an EMBL/GenBank/DDBJ whole genome shotgun (WGS) entry which is preliminary data.</text>
</comment>
<feature type="transmembrane region" description="Helical" evidence="1">
    <location>
        <begin position="7"/>
        <end position="27"/>
    </location>
</feature>
<evidence type="ECO:0000313" key="2">
    <source>
        <dbReference type="EMBL" id="MDN8600562.1"/>
    </source>
</evidence>
<keyword evidence="1" id="KW-0472">Membrane</keyword>
<gene>
    <name evidence="2" type="ORF">Q0A17_14250</name>
</gene>
<keyword evidence="1" id="KW-0812">Transmembrane</keyword>
<name>A0ABT8PX50_9ENTR</name>
<dbReference type="RefSeq" id="WP_301699653.1">
    <property type="nucleotide sequence ID" value="NZ_JAUJYW010000005.1"/>
</dbReference>
<sequence length="130" mass="15252">MFEYLRLILLSFVFLGLLISLFFYFYFYRKYSAELSKSFHFLSDRQCLDVNDYLFYEQLGLPGFAHRVLLMKKILSGKATTTKGKIILSPEVSQLIASTYNFSWIKTFYKMTIFVAFLMLLLLLMVATGK</sequence>
<reference evidence="2 3" key="1">
    <citation type="submission" date="2023-07" db="EMBL/GenBank/DDBJ databases">
        <title>Citrobacter selenititolerans sp. nov., isolated from seleniferous soil.</title>
        <authorList>
            <person name="Zhang S."/>
            <person name="Li K."/>
            <person name="Peng J."/>
            <person name="Wang H."/>
            <person name="Sun J."/>
            <person name="Guo Y."/>
        </authorList>
    </citation>
    <scope>NUCLEOTIDE SEQUENCE [LARGE SCALE GENOMIC DNA]</scope>
    <source>
        <strain evidence="2 3">S2-9</strain>
    </source>
</reference>
<organism evidence="2 3">
    <name type="scientific">Citrobacter enshiensis</name>
    <dbReference type="NCBI Taxonomy" id="2971264"/>
    <lineage>
        <taxon>Bacteria</taxon>
        <taxon>Pseudomonadati</taxon>
        <taxon>Pseudomonadota</taxon>
        <taxon>Gammaproteobacteria</taxon>
        <taxon>Enterobacterales</taxon>
        <taxon>Enterobacteriaceae</taxon>
        <taxon>Citrobacter</taxon>
    </lineage>
</organism>
<dbReference type="Proteomes" id="UP001174867">
    <property type="component" value="Unassembled WGS sequence"/>
</dbReference>
<evidence type="ECO:0000256" key="1">
    <source>
        <dbReference type="SAM" id="Phobius"/>
    </source>
</evidence>
<dbReference type="EMBL" id="JAUJYW010000005">
    <property type="protein sequence ID" value="MDN8600562.1"/>
    <property type="molecule type" value="Genomic_DNA"/>
</dbReference>
<feature type="transmembrane region" description="Helical" evidence="1">
    <location>
        <begin position="108"/>
        <end position="127"/>
    </location>
</feature>
<protein>
    <submittedName>
        <fullName evidence="2">Uncharacterized protein</fullName>
    </submittedName>
</protein>
<keyword evidence="3" id="KW-1185">Reference proteome</keyword>